<dbReference type="Proteomes" id="UP000318741">
    <property type="component" value="Chromosome"/>
</dbReference>
<evidence type="ECO:0000256" key="4">
    <source>
        <dbReference type="ARBA" id="ARBA00022679"/>
    </source>
</evidence>
<dbReference type="KEGG" id="acaf:CA12_40920"/>
<evidence type="ECO:0000313" key="10">
    <source>
        <dbReference type="EMBL" id="QDT17954.1"/>
    </source>
</evidence>
<evidence type="ECO:0000313" key="11">
    <source>
        <dbReference type="Proteomes" id="UP000318741"/>
    </source>
</evidence>
<keyword evidence="11" id="KW-1185">Reference proteome</keyword>
<dbReference type="SUPFAM" id="SSF47384">
    <property type="entry name" value="Homodimeric domain of signal transducing histidine kinase"/>
    <property type="match status" value="1"/>
</dbReference>
<dbReference type="EMBL" id="CP036265">
    <property type="protein sequence ID" value="QDT17954.1"/>
    <property type="molecule type" value="Genomic_DNA"/>
</dbReference>
<keyword evidence="5" id="KW-0547">Nucleotide-binding</keyword>
<dbReference type="PRINTS" id="PR00344">
    <property type="entry name" value="BCTRLSENSOR"/>
</dbReference>
<sequence length="238" mass="25558" precursor="true">MTPDDFANRLRDAKLAAMAEFCAGAGHEINNPAAAIHGRCSLLLRNCQDPALARELRVISEQALRIRDMIADALLFADPPEPRPEPVWLGEVVEEALPGLRERAADYGCTLETDCAPVPLNADPEQLAVVVASLARNAVEAGAHRLRLRGRLRGGRALLWVSDDGAGFTEQERTHAFDPFFSGRQAGRGLGFGLPKCWRIVTVHGGTLDLRSISGRTVFRVSLPALPADAVGPTPASA</sequence>
<gene>
    <name evidence="10" type="primary">kinD</name>
    <name evidence="10" type="ORF">CA12_40920</name>
</gene>
<keyword evidence="4 10" id="KW-0808">Transferase</keyword>
<dbReference type="EC" id="2.7.13.3" evidence="2"/>
<dbReference type="PROSITE" id="PS50109">
    <property type="entry name" value="HIS_KIN"/>
    <property type="match status" value="1"/>
</dbReference>
<dbReference type="PANTHER" id="PTHR43065">
    <property type="entry name" value="SENSOR HISTIDINE KINASE"/>
    <property type="match status" value="1"/>
</dbReference>
<comment type="catalytic activity">
    <reaction evidence="1">
        <text>ATP + protein L-histidine = ADP + protein N-phospho-L-histidine.</text>
        <dbReference type="EC" id="2.7.13.3"/>
    </reaction>
</comment>
<evidence type="ECO:0000256" key="7">
    <source>
        <dbReference type="ARBA" id="ARBA00022840"/>
    </source>
</evidence>
<dbReference type="GO" id="GO:0005524">
    <property type="term" value="F:ATP binding"/>
    <property type="evidence" value="ECO:0007669"/>
    <property type="project" value="UniProtKB-KW"/>
</dbReference>
<dbReference type="InterPro" id="IPR004358">
    <property type="entry name" value="Sig_transdc_His_kin-like_C"/>
</dbReference>
<dbReference type="InterPro" id="IPR005467">
    <property type="entry name" value="His_kinase_dom"/>
</dbReference>
<dbReference type="PANTHER" id="PTHR43065:SF10">
    <property type="entry name" value="PEROXIDE STRESS-ACTIVATED HISTIDINE KINASE MAK3"/>
    <property type="match status" value="1"/>
</dbReference>
<evidence type="ECO:0000256" key="3">
    <source>
        <dbReference type="ARBA" id="ARBA00022553"/>
    </source>
</evidence>
<organism evidence="10 11">
    <name type="scientific">Alienimonas californiensis</name>
    <dbReference type="NCBI Taxonomy" id="2527989"/>
    <lineage>
        <taxon>Bacteria</taxon>
        <taxon>Pseudomonadati</taxon>
        <taxon>Planctomycetota</taxon>
        <taxon>Planctomycetia</taxon>
        <taxon>Planctomycetales</taxon>
        <taxon>Planctomycetaceae</taxon>
        <taxon>Alienimonas</taxon>
    </lineage>
</organism>
<dbReference type="RefSeq" id="WP_145360944.1">
    <property type="nucleotide sequence ID" value="NZ_CP036265.1"/>
</dbReference>
<dbReference type="GO" id="GO:0000155">
    <property type="term" value="F:phosphorelay sensor kinase activity"/>
    <property type="evidence" value="ECO:0007669"/>
    <property type="project" value="InterPro"/>
</dbReference>
<dbReference type="OrthoDB" id="239518at2"/>
<reference evidence="10 11" key="1">
    <citation type="submission" date="2019-02" db="EMBL/GenBank/DDBJ databases">
        <title>Deep-cultivation of Planctomycetes and their phenomic and genomic characterization uncovers novel biology.</title>
        <authorList>
            <person name="Wiegand S."/>
            <person name="Jogler M."/>
            <person name="Boedeker C."/>
            <person name="Pinto D."/>
            <person name="Vollmers J."/>
            <person name="Rivas-Marin E."/>
            <person name="Kohn T."/>
            <person name="Peeters S.H."/>
            <person name="Heuer A."/>
            <person name="Rast P."/>
            <person name="Oberbeckmann S."/>
            <person name="Bunk B."/>
            <person name="Jeske O."/>
            <person name="Meyerdierks A."/>
            <person name="Storesund J.E."/>
            <person name="Kallscheuer N."/>
            <person name="Luecker S."/>
            <person name="Lage O.M."/>
            <person name="Pohl T."/>
            <person name="Merkel B.J."/>
            <person name="Hornburger P."/>
            <person name="Mueller R.-W."/>
            <person name="Bruemmer F."/>
            <person name="Labrenz M."/>
            <person name="Spormann A.M."/>
            <person name="Op den Camp H."/>
            <person name="Overmann J."/>
            <person name="Amann R."/>
            <person name="Jetten M.S.M."/>
            <person name="Mascher T."/>
            <person name="Medema M.H."/>
            <person name="Devos D.P."/>
            <person name="Kaster A.-K."/>
            <person name="Ovreas L."/>
            <person name="Rohde M."/>
            <person name="Galperin M.Y."/>
            <person name="Jogler C."/>
        </authorList>
    </citation>
    <scope>NUCLEOTIDE SEQUENCE [LARGE SCALE GENOMIC DNA]</scope>
    <source>
        <strain evidence="10 11">CA12</strain>
    </source>
</reference>
<dbReference type="CDD" id="cd00082">
    <property type="entry name" value="HisKA"/>
    <property type="match status" value="1"/>
</dbReference>
<dbReference type="Pfam" id="PF02518">
    <property type="entry name" value="HATPase_c"/>
    <property type="match status" value="1"/>
</dbReference>
<name>A0A517PF17_9PLAN</name>
<proteinExistence type="predicted"/>
<dbReference type="InterPro" id="IPR036890">
    <property type="entry name" value="HATPase_C_sf"/>
</dbReference>
<keyword evidence="8" id="KW-0902">Two-component regulatory system</keyword>
<dbReference type="AlphaFoldDB" id="A0A517PF17"/>
<keyword evidence="3" id="KW-0597">Phosphoprotein</keyword>
<dbReference type="InterPro" id="IPR003594">
    <property type="entry name" value="HATPase_dom"/>
</dbReference>
<evidence type="ECO:0000256" key="5">
    <source>
        <dbReference type="ARBA" id="ARBA00022741"/>
    </source>
</evidence>
<evidence type="ECO:0000256" key="8">
    <source>
        <dbReference type="ARBA" id="ARBA00023012"/>
    </source>
</evidence>
<keyword evidence="6 10" id="KW-0418">Kinase</keyword>
<evidence type="ECO:0000256" key="6">
    <source>
        <dbReference type="ARBA" id="ARBA00022777"/>
    </source>
</evidence>
<dbReference type="Pfam" id="PF00512">
    <property type="entry name" value="HisKA"/>
    <property type="match status" value="1"/>
</dbReference>
<dbReference type="InterPro" id="IPR036097">
    <property type="entry name" value="HisK_dim/P_sf"/>
</dbReference>
<dbReference type="SMART" id="SM00388">
    <property type="entry name" value="HisKA"/>
    <property type="match status" value="1"/>
</dbReference>
<dbReference type="SUPFAM" id="SSF55874">
    <property type="entry name" value="ATPase domain of HSP90 chaperone/DNA topoisomerase II/histidine kinase"/>
    <property type="match status" value="1"/>
</dbReference>
<dbReference type="Gene3D" id="1.10.287.130">
    <property type="match status" value="1"/>
</dbReference>
<dbReference type="SMART" id="SM00387">
    <property type="entry name" value="HATPase_c"/>
    <property type="match status" value="1"/>
</dbReference>
<keyword evidence="7" id="KW-0067">ATP-binding</keyword>
<dbReference type="InterPro" id="IPR003661">
    <property type="entry name" value="HisK_dim/P_dom"/>
</dbReference>
<dbReference type="Gene3D" id="3.30.565.10">
    <property type="entry name" value="Histidine kinase-like ATPase, C-terminal domain"/>
    <property type="match status" value="1"/>
</dbReference>
<accession>A0A517PF17</accession>
<evidence type="ECO:0000259" key="9">
    <source>
        <dbReference type="PROSITE" id="PS50109"/>
    </source>
</evidence>
<evidence type="ECO:0000256" key="2">
    <source>
        <dbReference type="ARBA" id="ARBA00012438"/>
    </source>
</evidence>
<evidence type="ECO:0000256" key="1">
    <source>
        <dbReference type="ARBA" id="ARBA00000085"/>
    </source>
</evidence>
<protein>
    <recommendedName>
        <fullName evidence="2">histidine kinase</fullName>
        <ecNumber evidence="2">2.7.13.3</ecNumber>
    </recommendedName>
</protein>
<feature type="domain" description="Histidine kinase" evidence="9">
    <location>
        <begin position="24"/>
        <end position="227"/>
    </location>
</feature>